<keyword evidence="1" id="KW-1185">Reference proteome</keyword>
<accession>A0AC54ZEE2</accession>
<name>A0AC54ZEE2_ORYAF</name>
<evidence type="ECO:0000313" key="1">
    <source>
        <dbReference type="Proteomes" id="UP000694850"/>
    </source>
</evidence>
<organism evidence="1 2">
    <name type="scientific">Orycteropus afer afer</name>
    <dbReference type="NCBI Taxonomy" id="1230840"/>
    <lineage>
        <taxon>Eukaryota</taxon>
        <taxon>Metazoa</taxon>
        <taxon>Chordata</taxon>
        <taxon>Craniata</taxon>
        <taxon>Vertebrata</taxon>
        <taxon>Euteleostomi</taxon>
        <taxon>Mammalia</taxon>
        <taxon>Eutheria</taxon>
        <taxon>Afrotheria</taxon>
        <taxon>Tubulidentata</taxon>
        <taxon>Orycteropodidae</taxon>
        <taxon>Orycteropus</taxon>
    </lineage>
</organism>
<reference evidence="2" key="1">
    <citation type="submission" date="2025-08" db="UniProtKB">
        <authorList>
            <consortium name="RefSeq"/>
        </authorList>
    </citation>
    <scope>IDENTIFICATION</scope>
</reference>
<protein>
    <submittedName>
        <fullName evidence="2">Pericentriolar material 1 protein</fullName>
    </submittedName>
</protein>
<dbReference type="Proteomes" id="UP000694850">
    <property type="component" value="Unplaced"/>
</dbReference>
<evidence type="ECO:0000313" key="2">
    <source>
        <dbReference type="RefSeq" id="XP_042638764.1"/>
    </source>
</evidence>
<dbReference type="RefSeq" id="XP_042638764.1">
    <property type="nucleotide sequence ID" value="XM_042782830.1"/>
</dbReference>
<sequence>MATGGGPFEESMNDPDLPNWSNEIIDDRLNNMDWSSQQKKANRSSEKNKKKFVESDKRVTNDISPESSPGVGRRRTKAPHTFPHSRYMTQMSVPEQAELEKLKQRINFSDLDQRSIGSDSQGRATAANNKRQLSENRKPFNFLPMQINTNKSKDAATSPQKREAIRSAQCKELFASALSNDLLQNCQVSEEDGRGEPAMESSQIVSRLVQIRDYITKASSMREDLVEKNERSVNVERLTHLIDHLKEQEKSYMKFLQKILARENEEEDVRTIDSAVGSGSVAESTSLNIDVQSEASDTTARDPQQEPLEEIENLKKQHDLLKRMLQQQEQLRALQGRQAALLALQHKAEQAIAVMDDSEKAAGTTSGHQTVPSRQQARSPFQQRVPLRVTETAGSLSGISITSELNEELNDLIQRFHNQLRDSQPPTVPDNRRQAESLSLTREVSQSKNPSISEHLPDEKVQLFSKMKVLQEKKQKMDKLLGELHTLRDQHLNNSTFVPSSASPQRSVDQRSTPAPSAPVGLATVINGESNSLTSSIPYPTASLISHNESENEGHLNPTEKLQKLNEVRKRLNELRELVHYYEQTSDMMTDAVNENTKDEETEESEYDSEHENSEPVTNIRNPQAAAPWNEVNSNTNAQCISNNRDGRSVNSNCEINNRSAANIRALNMPSSLDCRYNREEEHGIHATQGEDEEEEEEDAEEEEVSGASLSSHRSSLVDEAPEDAEFEQKINRLMAAKQKLRQLQDLVAMVQDDDADQGAVSANTSNLDDFYLAEEDTKQNPNNTRENANKPQKDAGVNEKEREKFYEAKLQQQQRELKQLQEERKKLIEIQEKIQALQKACPDLQLSATSVGSCPTKNYLPAVTSTPTVHENESSTSKSVFEPEESSVVDNELWSEMRRHEMLREELRQRRKQLEALMAEHQRRQGLAETASPVAVSVRSDGSENLCTPQQSRTEKTMATWGGSTQCALDEEGDEDGYLSEGVMRTDEEEEEEEQDASSNDNFSMYPPNCVNHNSYNVKETKKRWKNSDPFSADGNYRPLAKTRQQNISMQRQENLRWVSELSYVEEKEQWQEQINQLKKQLDFSVSICQTLMQDQQTLSCLLQTLLTGPYSVMPSNVASPQVHLIMHQLNQCYTQLTWQQNNVQRLKQMLSELMRQQNQHPEKPGNKERGSSASHPPSPSLFCPFGFPTQPVNLFSLPGFTNFSSFTPGMNFSPLFPPNLGDLSQNISAPSEQQPIIQNPSGKTEYMAFPKPFESSSSIGADKQRNQKQPEEEVDSNRPPWLYDQEGEVEKPFINAGFAASVEKTVNSNRKNHLDSSRRRRQFDEESLESFSSMPDPVDPTTVTKTFKTKKASAQASLASKDKTPKSKSKKRNTTQLKSRVKNIGYESASMSSTCEPCKSRNRHSAQTEEPVQAKIFNRKNHEQLEKIIKCSRSTEISSAHARRILQQSNRNACNEAPETGSDFSLFEALRDTIYSEVATLISQNESRPHFLIELFHELQLLNTDYLRQRALYVLQDIVSRHTSESHEKEGENVKSVNSGTWIASNSELTPSESLATTDDETFEKNFERETHKISEQNDADNASVLSVSSNFEPFATDDLGNTVIHLDQALARMREYERVKTEAETNPNIRCTCRIIEAEDGAADTTVVNNLEETPIIENHSSQQPVSEVSNVPCPRIDTQQLDRQIKAIMKEVIPFLKEHMDEVCSSHLLTSVRRMVLTLTQQNDESKEFVKFFHKQLGSILQDSLAKFAGRKLKDCGEDLLVEISEVLFNELAFFKLMQDLDNNSITVKQRCKRKIEAAGVIQSYAKEAKRILEGDHGLPTGEIDDEDKDKDETETVKQTQTSEAYDGEGSKNVRSDVSDQEENEESEGCPVSINLSKAETQALTNYGSGEDENEDEEIEEFEEGPVDVQTSLQANIETTEENEHDQVLQHDFEKTTESKNVPSEQEPTSTKDDQDSTPVKPCYLNILENEQPLNSAAHKDSLTTIDSSKQPNPLPLPLTEIETLVPRVKEAKSTQETPESSLAGSPDTESPVLVNDYEAESGNISQKSDEEDFVKVEDLPLKLTIYSEADLRKKMAEEEQNNRLSGEICETQSEELAGNSQKLKEPGLHFLRLHLLQTRKAGHRTTCEVM</sequence>
<proteinExistence type="predicted"/>
<gene>
    <name evidence="2" type="primary">PCM1</name>
</gene>